<dbReference type="EC" id="3.1.3.2" evidence="1"/>
<dbReference type="InterPro" id="IPR036938">
    <property type="entry name" value="PAP2/HPO_sf"/>
</dbReference>
<protein>
    <recommendedName>
        <fullName evidence="1">Acid phosphatase</fullName>
        <ecNumber evidence="1">3.1.3.2</ecNumber>
    </recommendedName>
</protein>
<keyword evidence="5" id="KW-1185">Reference proteome</keyword>
<accession>A0A494TKB9</accession>
<dbReference type="SMART" id="SM00014">
    <property type="entry name" value="acidPPc"/>
    <property type="match status" value="1"/>
</dbReference>
<dbReference type="CDD" id="cd03397">
    <property type="entry name" value="PAP2_acid_phosphatase"/>
    <property type="match status" value="1"/>
</dbReference>
<comment type="similarity">
    <text evidence="1">Belongs to the class A bacterial acid phosphatase family.</text>
</comment>
<organism evidence="4 5">
    <name type="scientific">Sphingomonas paeninsulae</name>
    <dbReference type="NCBI Taxonomy" id="2319844"/>
    <lineage>
        <taxon>Bacteria</taxon>
        <taxon>Pseudomonadati</taxon>
        <taxon>Pseudomonadota</taxon>
        <taxon>Alphaproteobacteria</taxon>
        <taxon>Sphingomonadales</taxon>
        <taxon>Sphingomonadaceae</taxon>
        <taxon>Sphingomonas</taxon>
    </lineage>
</organism>
<feature type="transmembrane region" description="Helical" evidence="2">
    <location>
        <begin position="20"/>
        <end position="39"/>
    </location>
</feature>
<dbReference type="OrthoDB" id="9805301at2"/>
<evidence type="ECO:0000256" key="1">
    <source>
        <dbReference type="PIRNR" id="PIRNR000897"/>
    </source>
</evidence>
<dbReference type="Pfam" id="PF01569">
    <property type="entry name" value="PAP2"/>
    <property type="match status" value="1"/>
</dbReference>
<evidence type="ECO:0000313" key="5">
    <source>
        <dbReference type="Proteomes" id="UP000276254"/>
    </source>
</evidence>
<reference evidence="4 5" key="1">
    <citation type="submission" date="2018-09" db="EMBL/GenBank/DDBJ databases">
        <title>Sphingomonas peninsula sp. nov., isolated from fildes peninsula, Antarctic soil.</title>
        <authorList>
            <person name="Yingchao G."/>
        </authorList>
    </citation>
    <scope>NUCLEOTIDE SEQUENCE [LARGE SCALE GENOMIC DNA]</scope>
    <source>
        <strain evidence="4 5">YZ-8</strain>
    </source>
</reference>
<dbReference type="PRINTS" id="PR00483">
    <property type="entry name" value="BACPHPHTASE"/>
</dbReference>
<dbReference type="SUPFAM" id="SSF48317">
    <property type="entry name" value="Acid phosphatase/Vanadium-dependent haloperoxidase"/>
    <property type="match status" value="1"/>
</dbReference>
<gene>
    <name evidence="4" type="ORF">D3Y57_05695</name>
</gene>
<evidence type="ECO:0000259" key="3">
    <source>
        <dbReference type="SMART" id="SM00014"/>
    </source>
</evidence>
<dbReference type="PIRSF" id="PIRSF000897">
    <property type="entry name" value="Acid_Ptase_ClsA"/>
    <property type="match status" value="1"/>
</dbReference>
<dbReference type="InterPro" id="IPR000326">
    <property type="entry name" value="PAP2/HPO"/>
</dbReference>
<evidence type="ECO:0000313" key="4">
    <source>
        <dbReference type="EMBL" id="AYJ85565.1"/>
    </source>
</evidence>
<dbReference type="AlphaFoldDB" id="A0A494TKB9"/>
<evidence type="ECO:0000256" key="2">
    <source>
        <dbReference type="SAM" id="Phobius"/>
    </source>
</evidence>
<dbReference type="KEGG" id="spha:D3Y57_05695"/>
<sequence>MLDHRHNSVTYGQKMTKQQIAIRISCGFAILMAGASAIAQKPSPYPPGYFAPDAVPDMTTVIGGPPQAGSPSDVRDRQVYRETRALAGTERFALATSDAVIGAQALMDDFACAMGKRIDIAKAPAVTKLLFTTASEAGLATSKPKMLFKRQRPFIGTTDPICTPGDARIEGSFGYPSGHSAFGWAQGLVLSELMPDRAVAIMTRARIYGESRVVCGVHTVSDIEAGRNVAGTIVAALHSVPAFQSDFTAAARELATVQGSKPSEAICKMEANAVTRPW</sequence>
<dbReference type="Gene3D" id="1.20.144.10">
    <property type="entry name" value="Phosphatidic acid phosphatase type 2/haloperoxidase"/>
    <property type="match status" value="1"/>
</dbReference>
<comment type="catalytic activity">
    <reaction evidence="1">
        <text>a phosphate monoester + H2O = an alcohol + phosphate</text>
        <dbReference type="Rhea" id="RHEA:15017"/>
        <dbReference type="ChEBI" id="CHEBI:15377"/>
        <dbReference type="ChEBI" id="CHEBI:30879"/>
        <dbReference type="ChEBI" id="CHEBI:43474"/>
        <dbReference type="ChEBI" id="CHEBI:67140"/>
        <dbReference type="EC" id="3.1.3.2"/>
    </reaction>
</comment>
<feature type="domain" description="Phosphatidic acid phosphatase type 2/haloperoxidase" evidence="3">
    <location>
        <begin position="127"/>
        <end position="238"/>
    </location>
</feature>
<dbReference type="GO" id="GO:0030288">
    <property type="term" value="C:outer membrane-bounded periplasmic space"/>
    <property type="evidence" value="ECO:0007669"/>
    <property type="project" value="InterPro"/>
</dbReference>
<proteinExistence type="inferred from homology"/>
<dbReference type="EMBL" id="CP032829">
    <property type="protein sequence ID" value="AYJ85565.1"/>
    <property type="molecule type" value="Genomic_DNA"/>
</dbReference>
<keyword evidence="1" id="KW-0378">Hydrolase</keyword>
<dbReference type="Proteomes" id="UP000276254">
    <property type="component" value="Chromosome"/>
</dbReference>
<dbReference type="InterPro" id="IPR001011">
    <property type="entry name" value="Acid_Pase_classA_bac"/>
</dbReference>
<keyword evidence="2" id="KW-0812">Transmembrane</keyword>
<name>A0A494TKB9_SPHPE</name>
<keyword evidence="2" id="KW-1133">Transmembrane helix</keyword>
<keyword evidence="2" id="KW-0472">Membrane</keyword>
<dbReference type="GO" id="GO:0003993">
    <property type="term" value="F:acid phosphatase activity"/>
    <property type="evidence" value="ECO:0007669"/>
    <property type="project" value="UniProtKB-EC"/>
</dbReference>